<keyword evidence="4" id="KW-1185">Reference proteome</keyword>
<dbReference type="RefSeq" id="WP_161767957.1">
    <property type="nucleotide sequence ID" value="NZ_JAAATW010000003.1"/>
</dbReference>
<dbReference type="EMBL" id="JAAATW010000003">
    <property type="protein sequence ID" value="NBE08936.1"/>
    <property type="molecule type" value="Genomic_DNA"/>
</dbReference>
<sequence length="707" mass="78061">MNDETPEERRVRKVTVQIPPEMTDLAQAVQTDRFLYRGGLVDAWFEARAGSDILAVTFDNLSSIGEYDPPQPWLRWRVEQAGVSLLGLMASRKDWYRNPDTPALIAALRAAGLFDRFRRIVFVGASMGGFSALAYAPMVPGAAVLAFSPQSTLSHDLAPFERRYRYAQRKWDWSTPAHLDGAEAGRSGAEVTLVYDPFVPEDRAHARRIVGAGVRHVPVPLMGHKAIRQIKAVGGLQELIEGVLRGTPDWPAFWKTFRARRAGVAWQRSLVAEVTARGHSRLLPGAVKALLRTNPESGYARREARRLRKGDPAAAASPAPVVPPEPERRIVVTDGAPQPPFEGLILDLAQAIVVPERDGDAKLAAGVLRADGEFCALSQGWIRARRPMPAPTLRPDEPITPLPGTHLFGGNFRGHFGHFLVESTARLWAMDHLPTAPESILYLPYRGEVGAIERVMEGHDRFYRLLGIDIPVRTFGTPLRVERLFVPELGFGWAERYAGSPAYRAFMQGRLRAAVAPEGGKKLYISRARLAAQRGGILGETVIEENLARAGYEIFHPEKHPVDVQIARYRAAERIVALDGSALHLAAYVTDPGTRVAMILRRSKAMAADYQRQFRAFCDVALDVIDVVRTDWVSGGSDRVDFRSVGEIDFAALFAALAAQGYVTKSFRPRLPDAKGMAALLAEFTERRGGSLRPLRPGERHADDEEA</sequence>
<evidence type="ECO:0000256" key="1">
    <source>
        <dbReference type="SAM" id="MobiDB-lite"/>
    </source>
</evidence>
<feature type="domain" description="Glycosyltransferase 61 catalytic" evidence="2">
    <location>
        <begin position="416"/>
        <end position="596"/>
    </location>
</feature>
<proteinExistence type="predicted"/>
<comment type="caution">
    <text evidence="3">The sequence shown here is derived from an EMBL/GenBank/DDBJ whole genome shotgun (WGS) entry which is preliminary data.</text>
</comment>
<evidence type="ECO:0000313" key="4">
    <source>
        <dbReference type="Proteomes" id="UP001517376"/>
    </source>
</evidence>
<dbReference type="InterPro" id="IPR029058">
    <property type="entry name" value="AB_hydrolase_fold"/>
</dbReference>
<accession>A0ABW9YA84</accession>
<dbReference type="InterPro" id="IPR049625">
    <property type="entry name" value="Glyco_transf_61_cat"/>
</dbReference>
<reference evidence="4" key="1">
    <citation type="submission" date="2020-01" db="EMBL/GenBank/DDBJ databases">
        <title>Sphingomonas sp. strain CSW-10.</title>
        <authorList>
            <person name="Chen W.-M."/>
        </authorList>
    </citation>
    <scope>NUCLEOTIDE SEQUENCE [LARGE SCALE GENOMIC DNA]</scope>
    <source>
        <strain evidence="4">CCP-1</strain>
    </source>
</reference>
<dbReference type="SUPFAM" id="SSF53474">
    <property type="entry name" value="alpha/beta-Hydrolases"/>
    <property type="match status" value="1"/>
</dbReference>
<gene>
    <name evidence="3" type="ORF">GU920_15450</name>
</gene>
<evidence type="ECO:0000313" key="3">
    <source>
        <dbReference type="EMBL" id="NBE08936.1"/>
    </source>
</evidence>
<dbReference type="Pfam" id="PF04577">
    <property type="entry name" value="Glyco_transf_61"/>
    <property type="match status" value="1"/>
</dbReference>
<evidence type="ECO:0000259" key="2">
    <source>
        <dbReference type="Pfam" id="PF04577"/>
    </source>
</evidence>
<name>A0ABW9YA84_9RHOB</name>
<dbReference type="Gene3D" id="3.40.50.1820">
    <property type="entry name" value="alpha/beta hydrolase"/>
    <property type="match status" value="1"/>
</dbReference>
<organism evidence="3 4">
    <name type="scientific">Paragemmobacter ruber</name>
    <dbReference type="NCBI Taxonomy" id="1985673"/>
    <lineage>
        <taxon>Bacteria</taxon>
        <taxon>Pseudomonadati</taxon>
        <taxon>Pseudomonadota</taxon>
        <taxon>Alphaproteobacteria</taxon>
        <taxon>Rhodobacterales</taxon>
        <taxon>Paracoccaceae</taxon>
        <taxon>Paragemmobacter</taxon>
    </lineage>
</organism>
<protein>
    <submittedName>
        <fullName evidence="3">DUF563 domain-containing protein</fullName>
    </submittedName>
</protein>
<dbReference type="Proteomes" id="UP001517376">
    <property type="component" value="Unassembled WGS sequence"/>
</dbReference>
<feature type="region of interest" description="Disordered" evidence="1">
    <location>
        <begin position="298"/>
        <end position="325"/>
    </location>
</feature>